<evidence type="ECO:0000313" key="2">
    <source>
        <dbReference type="EMBL" id="SFQ76360.1"/>
    </source>
</evidence>
<protein>
    <submittedName>
        <fullName evidence="2">4-methyl-5(B-hydroxyethyl)-thiazole monophosphate biosynthesis</fullName>
    </submittedName>
</protein>
<sequence>MKKVLLLLANGFEAVEASVFTDVFGWNKFEGDGGTELITAGLHPELTCTWNFTVKPERLVSHLQIEEFDALAIPGGFEEAGFYQDAFDERFLDVIRKFYELEKPIASICVAALSLGKSGVLKNRKATTYNHPTSVRRKQLAEMGAVVQDEYIVVDENIITSSNPSTGFDVAFLLLEKLTSVSNTDHVKELMGFRKL</sequence>
<dbReference type="Gene3D" id="3.40.50.880">
    <property type="match status" value="1"/>
</dbReference>
<dbReference type="InterPro" id="IPR050325">
    <property type="entry name" value="Prot/Nucl_acid_deglycase"/>
</dbReference>
<dbReference type="CDD" id="cd03135">
    <property type="entry name" value="GATase1_DJ-1"/>
    <property type="match status" value="1"/>
</dbReference>
<comment type="caution">
    <text evidence="2">The sequence shown here is derived from an EMBL/GenBank/DDBJ whole genome shotgun (WGS) entry which is preliminary data.</text>
</comment>
<proteinExistence type="predicted"/>
<accession>A0A1I6B5Z4</accession>
<reference evidence="2 3" key="1">
    <citation type="submission" date="2016-10" db="EMBL/GenBank/DDBJ databases">
        <authorList>
            <person name="Varghese N."/>
            <person name="Submissions S."/>
        </authorList>
    </citation>
    <scope>NUCLEOTIDE SEQUENCE [LARGE SCALE GENOMIC DNA]</scope>
    <source>
        <strain evidence="2 3">DSM 13796</strain>
    </source>
</reference>
<evidence type="ECO:0000313" key="3">
    <source>
        <dbReference type="Proteomes" id="UP000182762"/>
    </source>
</evidence>
<dbReference type="RefSeq" id="WP_061805564.1">
    <property type="nucleotide sequence ID" value="NZ_FOXX01000008.1"/>
</dbReference>
<dbReference type="Proteomes" id="UP000182762">
    <property type="component" value="Unassembled WGS sequence"/>
</dbReference>
<dbReference type="EMBL" id="FOXX01000008">
    <property type="protein sequence ID" value="SFQ76360.1"/>
    <property type="molecule type" value="Genomic_DNA"/>
</dbReference>
<dbReference type="InterPro" id="IPR002818">
    <property type="entry name" value="DJ-1/PfpI"/>
</dbReference>
<gene>
    <name evidence="2" type="ORF">SAMN02745910_03306</name>
</gene>
<organism evidence="2 3">
    <name type="scientific">Priestia endophytica DSM 13796</name>
    <dbReference type="NCBI Taxonomy" id="1121089"/>
    <lineage>
        <taxon>Bacteria</taxon>
        <taxon>Bacillati</taxon>
        <taxon>Bacillota</taxon>
        <taxon>Bacilli</taxon>
        <taxon>Bacillales</taxon>
        <taxon>Bacillaceae</taxon>
        <taxon>Priestia</taxon>
    </lineage>
</organism>
<name>A0A1I6B5Z4_9BACI</name>
<dbReference type="PANTHER" id="PTHR48094">
    <property type="entry name" value="PROTEIN/NUCLEIC ACID DEGLYCASE DJ-1-RELATED"/>
    <property type="match status" value="1"/>
</dbReference>
<dbReference type="GeneID" id="93711916"/>
<feature type="domain" description="DJ-1/PfpI" evidence="1">
    <location>
        <begin position="2"/>
        <end position="176"/>
    </location>
</feature>
<dbReference type="PANTHER" id="PTHR48094:SF5">
    <property type="entry name" value="PROTEIN DJ-1 HOMOLOG"/>
    <property type="match status" value="1"/>
</dbReference>
<keyword evidence="3" id="KW-1185">Reference proteome</keyword>
<dbReference type="Pfam" id="PF01965">
    <property type="entry name" value="DJ-1_PfpI"/>
    <property type="match status" value="1"/>
</dbReference>
<evidence type="ECO:0000259" key="1">
    <source>
        <dbReference type="Pfam" id="PF01965"/>
    </source>
</evidence>
<dbReference type="SUPFAM" id="SSF52317">
    <property type="entry name" value="Class I glutamine amidotransferase-like"/>
    <property type="match status" value="1"/>
</dbReference>
<dbReference type="InterPro" id="IPR029062">
    <property type="entry name" value="Class_I_gatase-like"/>
</dbReference>